<dbReference type="EMBL" id="FOGC01000012">
    <property type="protein sequence ID" value="SER13026.1"/>
    <property type="molecule type" value="Genomic_DNA"/>
</dbReference>
<organism evidence="1 2">
    <name type="scientific">Rosenbergiella nectarea</name>
    <dbReference type="NCBI Taxonomy" id="988801"/>
    <lineage>
        <taxon>Bacteria</taxon>
        <taxon>Pseudomonadati</taxon>
        <taxon>Pseudomonadota</taxon>
        <taxon>Gammaproteobacteria</taxon>
        <taxon>Enterobacterales</taxon>
        <taxon>Erwiniaceae</taxon>
        <taxon>Rosenbergiella</taxon>
    </lineage>
</organism>
<evidence type="ECO:0000313" key="2">
    <source>
        <dbReference type="Proteomes" id="UP000242515"/>
    </source>
</evidence>
<proteinExistence type="predicted"/>
<dbReference type="Proteomes" id="UP000242515">
    <property type="component" value="Unassembled WGS sequence"/>
</dbReference>
<gene>
    <name evidence="1" type="ORF">SAMN05216522_11212</name>
</gene>
<protein>
    <recommendedName>
        <fullName evidence="3">Antitoxin of toxin-antitoxin stability system</fullName>
    </recommendedName>
</protein>
<dbReference type="AlphaFoldDB" id="A0A1H9LNN4"/>
<evidence type="ECO:0000313" key="1">
    <source>
        <dbReference type="EMBL" id="SER13026.1"/>
    </source>
</evidence>
<sequence length="92" mass="10714">MPKEAVFTMKLESSLREDFIAAAKASDRPASQVIRELMREYIRRQSESKAYDAFLEQKVERGRQSIMLDKGMDNEEVERLFVERRARASGKT</sequence>
<reference evidence="2" key="1">
    <citation type="submission" date="2016-10" db="EMBL/GenBank/DDBJ databases">
        <authorList>
            <person name="Varghese N."/>
            <person name="Submissions S."/>
        </authorList>
    </citation>
    <scope>NUCLEOTIDE SEQUENCE [LARGE SCALE GENOMIC DNA]</scope>
    <source>
        <strain evidence="2">8N4</strain>
    </source>
</reference>
<dbReference type="STRING" id="988801.SAMN05216522_11212"/>
<accession>A0A1H9LNN4</accession>
<dbReference type="OrthoDB" id="5124853at2"/>
<name>A0A1H9LNN4_9GAMM</name>
<evidence type="ECO:0008006" key="3">
    <source>
        <dbReference type="Google" id="ProtNLM"/>
    </source>
</evidence>
<keyword evidence="2" id="KW-1185">Reference proteome</keyword>